<dbReference type="GO" id="GO:0004386">
    <property type="term" value="F:helicase activity"/>
    <property type="evidence" value="ECO:0007669"/>
    <property type="project" value="UniProtKB-KW"/>
</dbReference>
<dbReference type="GO" id="GO:0005524">
    <property type="term" value="F:ATP binding"/>
    <property type="evidence" value="ECO:0007669"/>
    <property type="project" value="InterPro"/>
</dbReference>
<gene>
    <name evidence="3" type="ORF">SAMN05192557_0600</name>
</gene>
<dbReference type="PANTHER" id="PTHR30050">
    <property type="entry name" value="CHROMOSOMAL REPLICATION INITIATOR PROTEIN DNAA"/>
    <property type="match status" value="1"/>
</dbReference>
<dbReference type="EMBL" id="FOIT01000001">
    <property type="protein sequence ID" value="SEV86690.1"/>
    <property type="molecule type" value="Genomic_DNA"/>
</dbReference>
<dbReference type="Pfam" id="PF01695">
    <property type="entry name" value="IstB_IS21"/>
    <property type="match status" value="1"/>
</dbReference>
<name>A0A662Z3L4_9STAP</name>
<evidence type="ECO:0000313" key="4">
    <source>
        <dbReference type="Proteomes" id="UP000243605"/>
    </source>
</evidence>
<dbReference type="InterPro" id="IPR027417">
    <property type="entry name" value="P-loop_NTPase"/>
</dbReference>
<dbReference type="GO" id="GO:0006260">
    <property type="term" value="P:DNA replication"/>
    <property type="evidence" value="ECO:0007669"/>
    <property type="project" value="TreeGrafter"/>
</dbReference>
<dbReference type="Gene3D" id="3.40.50.300">
    <property type="entry name" value="P-loop containing nucleotide triphosphate hydrolases"/>
    <property type="match status" value="1"/>
</dbReference>
<dbReference type="Proteomes" id="UP000243605">
    <property type="component" value="Unassembled WGS sequence"/>
</dbReference>
<dbReference type="NCBIfam" id="NF006505">
    <property type="entry name" value="PRK08939.1"/>
    <property type="match status" value="1"/>
</dbReference>
<evidence type="ECO:0000313" key="3">
    <source>
        <dbReference type="EMBL" id="SEV86690.1"/>
    </source>
</evidence>
<organism evidence="3 4">
    <name type="scientific">Aliicoccus persicus</name>
    <dbReference type="NCBI Taxonomy" id="930138"/>
    <lineage>
        <taxon>Bacteria</taxon>
        <taxon>Bacillati</taxon>
        <taxon>Bacillota</taxon>
        <taxon>Bacilli</taxon>
        <taxon>Bacillales</taxon>
        <taxon>Staphylococcaceae</taxon>
        <taxon>Aliicoccus</taxon>
    </lineage>
</organism>
<dbReference type="Pfam" id="PF07319">
    <property type="entry name" value="DnaI_N"/>
    <property type="match status" value="1"/>
</dbReference>
<keyword evidence="3" id="KW-0378">Hydrolase</keyword>
<proteinExistence type="predicted"/>
<keyword evidence="4" id="KW-1185">Reference proteome</keyword>
<evidence type="ECO:0000259" key="1">
    <source>
        <dbReference type="Pfam" id="PF01695"/>
    </source>
</evidence>
<accession>A0A662Z3L4</accession>
<dbReference type="InterPro" id="IPR009928">
    <property type="entry name" value="DnaI_N"/>
</dbReference>
<reference evidence="3 4" key="1">
    <citation type="submission" date="2016-10" db="EMBL/GenBank/DDBJ databases">
        <authorList>
            <person name="Varghese N."/>
            <person name="Submissions S."/>
        </authorList>
    </citation>
    <scope>NUCLEOTIDE SEQUENCE [LARGE SCALE GENOMIC DNA]</scope>
    <source>
        <strain evidence="3 4">IBRC-M10081</strain>
    </source>
</reference>
<feature type="domain" description="Primosomal DnaI N-terminal" evidence="2">
    <location>
        <begin position="1"/>
        <end position="94"/>
    </location>
</feature>
<dbReference type="InterPro" id="IPR002611">
    <property type="entry name" value="IstB_ATP-bd"/>
</dbReference>
<evidence type="ECO:0000259" key="2">
    <source>
        <dbReference type="Pfam" id="PF07319"/>
    </source>
</evidence>
<dbReference type="OrthoDB" id="61127at2"/>
<protein>
    <submittedName>
        <fullName evidence="3">Replicative DNA helicase loader DnaI</fullName>
    </submittedName>
</protein>
<dbReference type="SUPFAM" id="SSF52540">
    <property type="entry name" value="P-loop containing nucleoside triphosphate hydrolases"/>
    <property type="match status" value="1"/>
</dbReference>
<keyword evidence="3" id="KW-0067">ATP-binding</keyword>
<dbReference type="PANTHER" id="PTHR30050:SF8">
    <property type="entry name" value="PRIMOSOMAL PROTEIN DNAI"/>
    <property type="match status" value="1"/>
</dbReference>
<feature type="domain" description="IstB-like ATP-binding" evidence="1">
    <location>
        <begin position="125"/>
        <end position="308"/>
    </location>
</feature>
<dbReference type="RefSeq" id="WP_091473745.1">
    <property type="nucleotide sequence ID" value="NZ_FOIT01000001.1"/>
</dbReference>
<dbReference type="AlphaFoldDB" id="A0A662Z3L4"/>
<sequence length="308" mass="35945">MKRINNFLAINRETEEMYQETLTRVLQHPKTKALIQENDNVTPQMIENDLLVVDEYIRAHSEDVPCESVEACTNNPKGYTPKVDVRNNRIHLIYEPCESKKREDEYHRRKQLIDAQFVSQDIKDATFESIQHYPNTNRKDVHQQLMKKAFDIINEKHHKGLYLHGKFGVGKSYFLGALANEISKYHISSVLLYVPEFISRLKGGFSDGSTQRLLDTVKTAEVLILDDLGAEDVTPWVRDEVISNILHYRMVEHLPTFISSNFTMAEIEMNYRKTRDNGVEETKSRRILERLRALCDEVELKGDNYRNK</sequence>
<dbReference type="CDD" id="cd00009">
    <property type="entry name" value="AAA"/>
    <property type="match status" value="1"/>
</dbReference>
<keyword evidence="3" id="KW-0547">Nucleotide-binding</keyword>
<keyword evidence="3" id="KW-0347">Helicase</keyword>